<evidence type="ECO:0000256" key="1">
    <source>
        <dbReference type="SAM" id="MobiDB-lite"/>
    </source>
</evidence>
<accession>A0A0F9P9W3</accession>
<organism evidence="2">
    <name type="scientific">marine sediment metagenome</name>
    <dbReference type="NCBI Taxonomy" id="412755"/>
    <lineage>
        <taxon>unclassified sequences</taxon>
        <taxon>metagenomes</taxon>
        <taxon>ecological metagenomes</taxon>
    </lineage>
</organism>
<evidence type="ECO:0000313" key="2">
    <source>
        <dbReference type="EMBL" id="KKN28645.1"/>
    </source>
</evidence>
<comment type="caution">
    <text evidence="2">The sequence shown here is derived from an EMBL/GenBank/DDBJ whole genome shotgun (WGS) entry which is preliminary data.</text>
</comment>
<dbReference type="AlphaFoldDB" id="A0A0F9P9W3"/>
<name>A0A0F9P9W3_9ZZZZ</name>
<feature type="region of interest" description="Disordered" evidence="1">
    <location>
        <begin position="143"/>
        <end position="162"/>
    </location>
</feature>
<gene>
    <name evidence="2" type="ORF">LCGC14_0852180</name>
</gene>
<proteinExistence type="predicted"/>
<sequence length="162" mass="18895">MHIVADRIYQDEPCWGLREGPEARPQLDGSTQHRWVQKVFVVRGDRKAKFETDFGPVSDFPDATPVIYPSWGENTVGQLQELAERDRHSDKWAKRRRELQAGSTLIADILRQEEALLEIRSNRSHFGPGLSIQRIDFPREAVRQHQEERLTNARNRRKRTQG</sequence>
<dbReference type="EMBL" id="LAZR01002545">
    <property type="protein sequence ID" value="KKN28645.1"/>
    <property type="molecule type" value="Genomic_DNA"/>
</dbReference>
<reference evidence="2" key="1">
    <citation type="journal article" date="2015" name="Nature">
        <title>Complex archaea that bridge the gap between prokaryotes and eukaryotes.</title>
        <authorList>
            <person name="Spang A."/>
            <person name="Saw J.H."/>
            <person name="Jorgensen S.L."/>
            <person name="Zaremba-Niedzwiedzka K."/>
            <person name="Martijn J."/>
            <person name="Lind A.E."/>
            <person name="van Eijk R."/>
            <person name="Schleper C."/>
            <person name="Guy L."/>
            <person name="Ettema T.J."/>
        </authorList>
    </citation>
    <scope>NUCLEOTIDE SEQUENCE</scope>
</reference>
<protein>
    <submittedName>
        <fullName evidence="2">Uncharacterized protein</fullName>
    </submittedName>
</protein>